<evidence type="ECO:0000313" key="3">
    <source>
        <dbReference type="EMBL" id="KFN03631.1"/>
    </source>
</evidence>
<dbReference type="CDD" id="cd00093">
    <property type="entry name" value="HTH_XRE"/>
    <property type="match status" value="1"/>
</dbReference>
<dbReference type="EMBL" id="JMQC01000008">
    <property type="protein sequence ID" value="KFN03631.1"/>
    <property type="molecule type" value="Genomic_DNA"/>
</dbReference>
<comment type="caution">
    <text evidence="3">The sequence shown here is derived from an EMBL/GenBank/DDBJ whole genome shotgun (WGS) entry which is preliminary data.</text>
</comment>
<proteinExistence type="predicted"/>
<accession>A0A090ZHC4</accession>
<dbReference type="Pfam" id="PF01381">
    <property type="entry name" value="HTH_3"/>
    <property type="match status" value="1"/>
</dbReference>
<sequence>MVKNNIKSLRKMKNITQLEMAQGLQVTRQTILTIENHRYNPSLELPLKISKYFELKIEDIFFLEE</sequence>
<reference evidence="3 4" key="1">
    <citation type="submission" date="2014-04" db="EMBL/GenBank/DDBJ databases">
        <authorList>
            <person name="Bishop-Lilly K.A."/>
            <person name="Broomall S.M."/>
            <person name="Chain P.S."/>
            <person name="Chertkov O."/>
            <person name="Coyne S.R."/>
            <person name="Daligault H.E."/>
            <person name="Davenport K.W."/>
            <person name="Erkkila T."/>
            <person name="Frey K.G."/>
            <person name="Gibbons H.S."/>
            <person name="Gu W."/>
            <person name="Jaissle J."/>
            <person name="Johnson S.L."/>
            <person name="Koroleva G.I."/>
            <person name="Ladner J.T."/>
            <person name="Lo C.-C."/>
            <person name="Minogue T.D."/>
            <person name="Munk C."/>
            <person name="Palacios G.F."/>
            <person name="Redden C.L."/>
            <person name="Rosenzweig C.N."/>
            <person name="Scholz M.B."/>
            <person name="Teshima H."/>
            <person name="Xu Y."/>
        </authorList>
    </citation>
    <scope>NUCLEOTIDE SEQUENCE [LARGE SCALE GENOMIC DNA]</scope>
    <source>
        <strain evidence="3 4">BHP</strain>
    </source>
</reference>
<evidence type="ECO:0000256" key="1">
    <source>
        <dbReference type="ARBA" id="ARBA00023125"/>
    </source>
</evidence>
<dbReference type="PANTHER" id="PTHR46558">
    <property type="entry name" value="TRACRIPTIONAL REGULATORY PROTEIN-RELATED-RELATED"/>
    <property type="match status" value="1"/>
</dbReference>
<dbReference type="PROSITE" id="PS50943">
    <property type="entry name" value="HTH_CROC1"/>
    <property type="match status" value="1"/>
</dbReference>
<dbReference type="SUPFAM" id="SSF47413">
    <property type="entry name" value="lambda repressor-like DNA-binding domains"/>
    <property type="match status" value="1"/>
</dbReference>
<evidence type="ECO:0000259" key="2">
    <source>
        <dbReference type="PROSITE" id="PS50943"/>
    </source>
</evidence>
<dbReference type="RefSeq" id="WP_042982369.1">
    <property type="nucleotide sequence ID" value="NZ_JMQC01000008.1"/>
</dbReference>
<evidence type="ECO:0000313" key="4">
    <source>
        <dbReference type="Proteomes" id="UP000029389"/>
    </source>
</evidence>
<dbReference type="PANTHER" id="PTHR46558:SF9">
    <property type="entry name" value="TRANSCRIPTIONAL REGULATOR, PBSX FAMILY"/>
    <property type="match status" value="1"/>
</dbReference>
<keyword evidence="1" id="KW-0238">DNA-binding</keyword>
<organism evidence="3 4">
    <name type="scientific">Bacillus clarus</name>
    <dbReference type="NCBI Taxonomy" id="2338372"/>
    <lineage>
        <taxon>Bacteria</taxon>
        <taxon>Bacillati</taxon>
        <taxon>Bacillota</taxon>
        <taxon>Bacilli</taxon>
        <taxon>Bacillales</taxon>
        <taxon>Bacillaceae</taxon>
        <taxon>Bacillus</taxon>
        <taxon>Bacillus cereus group</taxon>
    </lineage>
</organism>
<gene>
    <name evidence="3" type="ORF">DJ93_3566</name>
</gene>
<protein>
    <submittedName>
        <fullName evidence="3">Helix-turn-helix family protein</fullName>
    </submittedName>
</protein>
<dbReference type="Gene3D" id="1.10.260.40">
    <property type="entry name" value="lambda repressor-like DNA-binding domains"/>
    <property type="match status" value="1"/>
</dbReference>
<dbReference type="InterPro" id="IPR001387">
    <property type="entry name" value="Cro/C1-type_HTH"/>
</dbReference>
<dbReference type="GO" id="GO:0003677">
    <property type="term" value="F:DNA binding"/>
    <property type="evidence" value="ECO:0007669"/>
    <property type="project" value="UniProtKB-KW"/>
</dbReference>
<dbReference type="AlphaFoldDB" id="A0A090ZHC4"/>
<dbReference type="InterPro" id="IPR010982">
    <property type="entry name" value="Lambda_DNA-bd_dom_sf"/>
</dbReference>
<dbReference type="SMART" id="SM00530">
    <property type="entry name" value="HTH_XRE"/>
    <property type="match status" value="1"/>
</dbReference>
<dbReference type="Proteomes" id="UP000029389">
    <property type="component" value="Unassembled WGS sequence"/>
</dbReference>
<name>A0A090ZHC4_9BACI</name>
<feature type="domain" description="HTH cro/C1-type" evidence="2">
    <location>
        <begin position="6"/>
        <end position="60"/>
    </location>
</feature>